<protein>
    <submittedName>
        <fullName evidence="3">ADP-heptose--LPS heptosyltransferase 2</fullName>
        <ecNumber evidence="3">2.-.-.-</ecNumber>
    </submittedName>
</protein>
<dbReference type="PANTHER" id="PTHR30160:SF1">
    <property type="entry name" value="LIPOPOLYSACCHARIDE 1,2-N-ACETYLGLUCOSAMINETRANSFERASE-RELATED"/>
    <property type="match status" value="1"/>
</dbReference>
<dbReference type="Proteomes" id="UP000485562">
    <property type="component" value="Unassembled WGS sequence"/>
</dbReference>
<comment type="caution">
    <text evidence="3">The sequence shown here is derived from an EMBL/GenBank/DDBJ whole genome shotgun (WGS) entry which is preliminary data.</text>
</comment>
<dbReference type="GO" id="GO:0005829">
    <property type="term" value="C:cytosol"/>
    <property type="evidence" value="ECO:0007669"/>
    <property type="project" value="TreeGrafter"/>
</dbReference>
<dbReference type="InterPro" id="IPR002201">
    <property type="entry name" value="Glyco_trans_9"/>
</dbReference>
<dbReference type="InterPro" id="IPR051199">
    <property type="entry name" value="LPS_LOS_Heptosyltrfase"/>
</dbReference>
<keyword evidence="2 3" id="KW-0808">Transferase</keyword>
<evidence type="ECO:0000313" key="3">
    <source>
        <dbReference type="EMBL" id="OQB75133.1"/>
    </source>
</evidence>
<evidence type="ECO:0000256" key="1">
    <source>
        <dbReference type="ARBA" id="ARBA00022676"/>
    </source>
</evidence>
<gene>
    <name evidence="3" type="primary">rfaF_1</name>
    <name evidence="3" type="ORF">BWX89_00158</name>
</gene>
<proteinExistence type="predicted"/>
<accession>A0A1V6CE40</accession>
<dbReference type="EC" id="2.-.-.-" evidence="3"/>
<dbReference type="Pfam" id="PF01075">
    <property type="entry name" value="Glyco_transf_9"/>
    <property type="match status" value="1"/>
</dbReference>
<dbReference type="AlphaFoldDB" id="A0A1V6CE40"/>
<dbReference type="GO" id="GO:0008713">
    <property type="term" value="F:ADP-heptose-lipopolysaccharide heptosyltransferase activity"/>
    <property type="evidence" value="ECO:0007669"/>
    <property type="project" value="TreeGrafter"/>
</dbReference>
<dbReference type="GO" id="GO:0009244">
    <property type="term" value="P:lipopolysaccharide core region biosynthetic process"/>
    <property type="evidence" value="ECO:0007669"/>
    <property type="project" value="TreeGrafter"/>
</dbReference>
<reference evidence="3" key="1">
    <citation type="submission" date="2017-02" db="EMBL/GenBank/DDBJ databases">
        <title>Delving into the versatile metabolic prowess of the omnipresent phylum Bacteroidetes.</title>
        <authorList>
            <person name="Nobu M.K."/>
            <person name="Mei R."/>
            <person name="Narihiro T."/>
            <person name="Kuroda K."/>
            <person name="Liu W.-T."/>
        </authorList>
    </citation>
    <scope>NUCLEOTIDE SEQUENCE</scope>
    <source>
        <strain evidence="3">ADurb.Bin131</strain>
    </source>
</reference>
<dbReference type="PANTHER" id="PTHR30160">
    <property type="entry name" value="TETRAACYLDISACCHARIDE 4'-KINASE-RELATED"/>
    <property type="match status" value="1"/>
</dbReference>
<dbReference type="SUPFAM" id="SSF53756">
    <property type="entry name" value="UDP-Glycosyltransferase/glycogen phosphorylase"/>
    <property type="match status" value="1"/>
</dbReference>
<evidence type="ECO:0000256" key="2">
    <source>
        <dbReference type="ARBA" id="ARBA00022679"/>
    </source>
</evidence>
<dbReference type="CDD" id="cd03789">
    <property type="entry name" value="GT9_LPS_heptosyltransferase"/>
    <property type="match status" value="1"/>
</dbReference>
<organism evidence="3">
    <name type="scientific">candidate division TA06 bacterium ADurb.Bin131</name>
    <dbReference type="NCBI Taxonomy" id="1852827"/>
    <lineage>
        <taxon>Bacteria</taxon>
        <taxon>Bacteria division TA06</taxon>
    </lineage>
</organism>
<dbReference type="Gene3D" id="3.40.50.2000">
    <property type="entry name" value="Glycogen Phosphorylase B"/>
    <property type="match status" value="2"/>
</dbReference>
<name>A0A1V6CE40_UNCT6</name>
<dbReference type="EMBL" id="MWDQ01000023">
    <property type="protein sequence ID" value="OQB75133.1"/>
    <property type="molecule type" value="Genomic_DNA"/>
</dbReference>
<keyword evidence="1" id="KW-0328">Glycosyltransferase</keyword>
<sequence>MLFKRIPKDIRYKGIANILIIGLSSIGDNLLISPAIKLLKDTYKDACFDIVVGPRAVDFAKGNPAFSNIYVWDKKTGISNLVRMLKDKKYDIVVDFRNSIIPFFIKTKYRMTFFKEEFFSRKFFTHESERTMKFFEPYFGRPAKIELYFPLSNQEISEYRDFFTNTNILTPGRRVITITPGAAFEKKRWDKEKFAKVAALVVSQFDVNIVISGNSKEYDLAEEIRIMINNDRVFNLAGKITFRQLAYILSQSSLLITNDTGTMHLASAMKCPIVAIFGPGNPLRYGPIGTKNFVLHTKRTCFPCKVESKCKKGFVCMEDVSVEDVMMAVSMILQAS</sequence>